<sequence length="286" mass="31305">MTTVFIDGLGFIGASLAELMKESQPDVKIIAHDPNPENLQVMMQSGTVAAAVDFEEGAKEADWIFLASPVAVICQRLEELAKLSLKPSAVVTDVGSSKVQIEKSAQALMENGVAFLAGHPMAGSHLSGAANANPGRLVDHTYFLIQENASQKEVQAFEDLLSAARFDFRMVDAKSHDHIVASSSHLPHLLAFALAETVAKDQRESDVDWGKPAAGFLDASRIAKADPTMWTSIFLSNPKQVLAEITDFEEEVQKLKKFIENGQEKELFDQLSTTQADRIRMEKEHE</sequence>
<dbReference type="GO" id="GO:0008977">
    <property type="term" value="F:prephenate dehydrogenase (NAD+) activity"/>
    <property type="evidence" value="ECO:0007669"/>
    <property type="project" value="InterPro"/>
</dbReference>
<dbReference type="STRING" id="283737.SAMN05660453_0825"/>
<dbReference type="Gene3D" id="3.40.50.720">
    <property type="entry name" value="NAD(P)-binding Rossmann-like Domain"/>
    <property type="match status" value="1"/>
</dbReference>
<evidence type="ECO:0000256" key="3">
    <source>
        <dbReference type="ARBA" id="ARBA00029440"/>
    </source>
</evidence>
<evidence type="ECO:0000313" key="5">
    <source>
        <dbReference type="EMBL" id="SFC00793.1"/>
    </source>
</evidence>
<dbReference type="PANTHER" id="PTHR21363:SF0">
    <property type="entry name" value="PREPHENATE DEHYDROGENASE [NADP(+)]"/>
    <property type="match status" value="1"/>
</dbReference>
<protein>
    <submittedName>
        <fullName evidence="5">Prephenate dehydrogenase</fullName>
    </submittedName>
</protein>
<dbReference type="GO" id="GO:0070403">
    <property type="term" value="F:NAD+ binding"/>
    <property type="evidence" value="ECO:0007669"/>
    <property type="project" value="InterPro"/>
</dbReference>
<name>A0A1I1FUQ2_9LACO</name>
<dbReference type="InterPro" id="IPR046826">
    <property type="entry name" value="PDH_N"/>
</dbReference>
<proteinExistence type="inferred from homology"/>
<dbReference type="InterPro" id="IPR008927">
    <property type="entry name" value="6-PGluconate_DH-like_C_sf"/>
</dbReference>
<dbReference type="InterPro" id="IPR003099">
    <property type="entry name" value="Prephen_DH"/>
</dbReference>
<comment type="similarity">
    <text evidence="1">Belongs to the prephenate/arogenate dehydrogenase family.</text>
</comment>
<dbReference type="AlphaFoldDB" id="A0A1I1FUQ2"/>
<evidence type="ECO:0000256" key="2">
    <source>
        <dbReference type="ARBA" id="ARBA00023002"/>
    </source>
</evidence>
<organism evidence="5 6">
    <name type="scientific">Fructobacillus durionis</name>
    <dbReference type="NCBI Taxonomy" id="283737"/>
    <lineage>
        <taxon>Bacteria</taxon>
        <taxon>Bacillati</taxon>
        <taxon>Bacillota</taxon>
        <taxon>Bacilli</taxon>
        <taxon>Lactobacillales</taxon>
        <taxon>Lactobacillaceae</taxon>
        <taxon>Fructobacillus</taxon>
    </lineage>
</organism>
<evidence type="ECO:0000313" key="6">
    <source>
        <dbReference type="Proteomes" id="UP000199376"/>
    </source>
</evidence>
<dbReference type="Pfam" id="PF02153">
    <property type="entry name" value="PDH_N"/>
    <property type="match status" value="1"/>
</dbReference>
<dbReference type="EMBL" id="FOLI01000003">
    <property type="protein sequence ID" value="SFC00793.1"/>
    <property type="molecule type" value="Genomic_DNA"/>
</dbReference>
<dbReference type="SUPFAM" id="SSF51735">
    <property type="entry name" value="NAD(P)-binding Rossmann-fold domains"/>
    <property type="match status" value="1"/>
</dbReference>
<gene>
    <name evidence="5" type="ORF">SAMN05660453_0825</name>
</gene>
<dbReference type="Proteomes" id="UP000199376">
    <property type="component" value="Unassembled WGS sequence"/>
</dbReference>
<dbReference type="PROSITE" id="PS51176">
    <property type="entry name" value="PDH_ADH"/>
    <property type="match status" value="1"/>
</dbReference>
<accession>A0A1I1FUQ2</accession>
<feature type="domain" description="Prephenate/arogenate dehydrogenase" evidence="4">
    <location>
        <begin position="1"/>
        <end position="286"/>
    </location>
</feature>
<dbReference type="InterPro" id="IPR036291">
    <property type="entry name" value="NAD(P)-bd_dom_sf"/>
</dbReference>
<dbReference type="GO" id="GO:0004665">
    <property type="term" value="F:prephenate dehydrogenase (NADP+) activity"/>
    <property type="evidence" value="ECO:0007669"/>
    <property type="project" value="InterPro"/>
</dbReference>
<evidence type="ECO:0000256" key="1">
    <source>
        <dbReference type="ARBA" id="ARBA00007964"/>
    </source>
</evidence>
<keyword evidence="2" id="KW-0560">Oxidoreductase</keyword>
<dbReference type="RefSeq" id="WP_091502339.1">
    <property type="nucleotide sequence ID" value="NZ_FOLI01000003.1"/>
</dbReference>
<dbReference type="GO" id="GO:0006571">
    <property type="term" value="P:tyrosine biosynthetic process"/>
    <property type="evidence" value="ECO:0007669"/>
    <property type="project" value="InterPro"/>
</dbReference>
<reference evidence="5 6" key="1">
    <citation type="submission" date="2016-10" db="EMBL/GenBank/DDBJ databases">
        <authorList>
            <person name="de Groot N.N."/>
        </authorList>
    </citation>
    <scope>NUCLEOTIDE SEQUENCE [LARGE SCALE GENOMIC DNA]</scope>
    <source>
        <strain evidence="5 6">DSM 19113</strain>
    </source>
</reference>
<dbReference type="PANTHER" id="PTHR21363">
    <property type="entry name" value="PREPHENATE DEHYDROGENASE"/>
    <property type="match status" value="1"/>
</dbReference>
<keyword evidence="6" id="KW-1185">Reference proteome</keyword>
<dbReference type="Pfam" id="PF20463">
    <property type="entry name" value="PDH_C"/>
    <property type="match status" value="1"/>
</dbReference>
<dbReference type="OrthoDB" id="9802008at2"/>
<dbReference type="Gene3D" id="1.10.3660.10">
    <property type="entry name" value="6-phosphogluconate dehydrogenase C-terminal like domain"/>
    <property type="match status" value="1"/>
</dbReference>
<comment type="pathway">
    <text evidence="3">Amino-acid biosynthesis.</text>
</comment>
<dbReference type="InterPro" id="IPR046825">
    <property type="entry name" value="PDH_C"/>
</dbReference>
<dbReference type="SUPFAM" id="SSF48179">
    <property type="entry name" value="6-phosphogluconate dehydrogenase C-terminal domain-like"/>
    <property type="match status" value="1"/>
</dbReference>
<evidence type="ECO:0000259" key="4">
    <source>
        <dbReference type="PROSITE" id="PS51176"/>
    </source>
</evidence>
<dbReference type="InterPro" id="IPR050812">
    <property type="entry name" value="Preph/Arog_dehydrog"/>
</dbReference>